<name>G5HEU0_9FIRM</name>
<protein>
    <submittedName>
        <fullName evidence="1">Uncharacterized protein</fullName>
    </submittedName>
</protein>
<dbReference type="eggNOG" id="ENOG5033K43">
    <property type="taxonomic scope" value="Bacteria"/>
</dbReference>
<dbReference type="HOGENOM" id="CLU_753777_0_0_9"/>
<gene>
    <name evidence="1" type="ORF">HMPREF9469_00963</name>
</gene>
<sequence length="367" mass="41881">MIGVPVLYDDTRISKDAFNDFKITYKWDGNNPQQTGNVVTIYNNETNSVVYTATTPNYYRTECIIPANTLVNGVLYKATICVISSEGTSAPSEALLFYCYTTPTLAFTNLAQDQLIESDSFRVEISYFQPENEELEDYYITLYSNDNRVLYTSSIRYDTENMSLVVPGLENNTQYYIKAFGKTITGMDIETTLIHITVRYLQPTLYSLIELSNNYRGGYTTIKSNIVSLRGRVYRDGVEIDPNYINGEYVDLSNQSDVLKFADSFIIPNNFTLELKGYGFIRNTIPLILTNGKYHISVYYRAGCYDSAGGIEKAYFEAKVENEMIYSIYSNYIDLPSSNVLIGFMLSRKENYYEICAYNYGKAVTRT</sequence>
<evidence type="ECO:0000313" key="1">
    <source>
        <dbReference type="EMBL" id="EHF00049.1"/>
    </source>
</evidence>
<reference evidence="1 2" key="1">
    <citation type="submission" date="2011-08" db="EMBL/GenBank/DDBJ databases">
        <title>The Genome Sequence of Clostridium citroniae WAL-17108.</title>
        <authorList>
            <consortium name="The Broad Institute Genome Sequencing Platform"/>
            <person name="Earl A."/>
            <person name="Ward D."/>
            <person name="Feldgarden M."/>
            <person name="Gevers D."/>
            <person name="Finegold S.M."/>
            <person name="Summanen P.H."/>
            <person name="Molitoris D.R."/>
            <person name="Vaisanen M.L."/>
            <person name="Daigneault M."/>
            <person name="Allen-Vercoe E."/>
            <person name="Young S.K."/>
            <person name="Zeng Q."/>
            <person name="Gargeya S."/>
            <person name="Fitzgerald M."/>
            <person name="Haas B."/>
            <person name="Abouelleil A."/>
            <person name="Alvarado L."/>
            <person name="Arachchi H.M."/>
            <person name="Berlin A."/>
            <person name="Brown A."/>
            <person name="Chapman S.B."/>
            <person name="Chen Z."/>
            <person name="Dunbar C."/>
            <person name="Freedman E."/>
            <person name="Gearin G."/>
            <person name="Gellesch M."/>
            <person name="Goldberg J."/>
            <person name="Griggs A."/>
            <person name="Gujja S."/>
            <person name="Heiman D."/>
            <person name="Howarth C."/>
            <person name="Larson L."/>
            <person name="Lui A."/>
            <person name="MacDonald P.J.P."/>
            <person name="Montmayeur A."/>
            <person name="Murphy C."/>
            <person name="Neiman D."/>
            <person name="Pearson M."/>
            <person name="Priest M."/>
            <person name="Roberts A."/>
            <person name="Saif S."/>
            <person name="Shea T."/>
            <person name="Shenoy N."/>
            <person name="Sisk P."/>
            <person name="Stolte C."/>
            <person name="Sykes S."/>
            <person name="Wortman J."/>
            <person name="Nusbaum C."/>
            <person name="Birren B."/>
        </authorList>
    </citation>
    <scope>NUCLEOTIDE SEQUENCE [LARGE SCALE GENOMIC DNA]</scope>
    <source>
        <strain evidence="1 2">WAL-17108</strain>
    </source>
</reference>
<dbReference type="EMBL" id="ADLJ01000007">
    <property type="protein sequence ID" value="EHF00049.1"/>
    <property type="molecule type" value="Genomic_DNA"/>
</dbReference>
<dbReference type="InterPro" id="IPR036116">
    <property type="entry name" value="FN3_sf"/>
</dbReference>
<organism evidence="1 2">
    <name type="scientific">[Clostridium] citroniae WAL-17108</name>
    <dbReference type="NCBI Taxonomy" id="742733"/>
    <lineage>
        <taxon>Bacteria</taxon>
        <taxon>Bacillati</taxon>
        <taxon>Bacillota</taxon>
        <taxon>Clostridia</taxon>
        <taxon>Lachnospirales</taxon>
        <taxon>Lachnospiraceae</taxon>
        <taxon>Enterocloster</taxon>
    </lineage>
</organism>
<dbReference type="PATRIC" id="fig|742733.3.peg.970"/>
<comment type="caution">
    <text evidence="1">The sequence shown here is derived from an EMBL/GenBank/DDBJ whole genome shotgun (WGS) entry which is preliminary data.</text>
</comment>
<accession>G5HEU0</accession>
<dbReference type="SUPFAM" id="SSF49265">
    <property type="entry name" value="Fibronectin type III"/>
    <property type="match status" value="1"/>
</dbReference>
<proteinExistence type="predicted"/>
<evidence type="ECO:0000313" key="2">
    <source>
        <dbReference type="Proteomes" id="UP000003763"/>
    </source>
</evidence>
<dbReference type="AlphaFoldDB" id="G5HEU0"/>
<dbReference type="Proteomes" id="UP000003763">
    <property type="component" value="Unassembled WGS sequence"/>
</dbReference>
<dbReference type="RefSeq" id="WP_007859724.1">
    <property type="nucleotide sequence ID" value="NZ_JH376420.1"/>
</dbReference>